<accession>A0ACC2NVE0</accession>
<reference evidence="1" key="1">
    <citation type="submission" date="2023-04" db="EMBL/GenBank/DDBJ databases">
        <title>A chromosome-level genome assembly of the parasitoid wasp Eretmocerus hayati.</title>
        <authorList>
            <person name="Zhong Y."/>
            <person name="Liu S."/>
            <person name="Liu Y."/>
        </authorList>
    </citation>
    <scope>NUCLEOTIDE SEQUENCE</scope>
    <source>
        <strain evidence="1">ZJU_SS_LIU_2023</strain>
    </source>
</reference>
<name>A0ACC2NVE0_9HYME</name>
<organism evidence="1 2">
    <name type="scientific">Eretmocerus hayati</name>
    <dbReference type="NCBI Taxonomy" id="131215"/>
    <lineage>
        <taxon>Eukaryota</taxon>
        <taxon>Metazoa</taxon>
        <taxon>Ecdysozoa</taxon>
        <taxon>Arthropoda</taxon>
        <taxon>Hexapoda</taxon>
        <taxon>Insecta</taxon>
        <taxon>Pterygota</taxon>
        <taxon>Neoptera</taxon>
        <taxon>Endopterygota</taxon>
        <taxon>Hymenoptera</taxon>
        <taxon>Apocrita</taxon>
        <taxon>Proctotrupomorpha</taxon>
        <taxon>Chalcidoidea</taxon>
        <taxon>Aphelinidae</taxon>
        <taxon>Aphelininae</taxon>
        <taxon>Eretmocerus</taxon>
    </lineage>
</organism>
<evidence type="ECO:0000313" key="2">
    <source>
        <dbReference type="Proteomes" id="UP001239111"/>
    </source>
</evidence>
<proteinExistence type="predicted"/>
<comment type="caution">
    <text evidence="1">The sequence shown here is derived from an EMBL/GenBank/DDBJ whole genome shotgun (WGS) entry which is preliminary data.</text>
</comment>
<dbReference type="EMBL" id="CM056742">
    <property type="protein sequence ID" value="KAJ8675074.1"/>
    <property type="molecule type" value="Genomic_DNA"/>
</dbReference>
<gene>
    <name evidence="1" type="ORF">QAD02_010860</name>
</gene>
<keyword evidence="2" id="KW-1185">Reference proteome</keyword>
<protein>
    <submittedName>
        <fullName evidence="1">Uncharacterized protein</fullName>
    </submittedName>
</protein>
<dbReference type="Proteomes" id="UP001239111">
    <property type="component" value="Chromosome 2"/>
</dbReference>
<evidence type="ECO:0000313" key="1">
    <source>
        <dbReference type="EMBL" id="KAJ8675074.1"/>
    </source>
</evidence>
<sequence length="285" mass="33348">MSVHQSKSQQYHSRYGLVYTCNNFQFVKLFQFKIGRVTDNDLVLHEETVSTWHAKIEVCRDASIYNNFSSNPDPINGKLMEKGEKCELQNGDMLKFCNDEKLSYKVRIVGTRRAKKSEDLDEKLKKVESDIQTLNAERESKKNGIGNNRDEEIRVDERIKEIVEERKTISRLLNNCDEQLKRLESEKDGLQKSKQTFEKDLKKLDNDFKRKYDEMDKIMVEKGEEARRSLEMEKKIVEEKYGTGRIQLKECGKINKSVRLQNIKNEPSPSKEGADSDSVWLKPLR</sequence>